<organism evidence="8">
    <name type="scientific">Odontella aurita</name>
    <dbReference type="NCBI Taxonomy" id="265563"/>
    <lineage>
        <taxon>Eukaryota</taxon>
        <taxon>Sar</taxon>
        <taxon>Stramenopiles</taxon>
        <taxon>Ochrophyta</taxon>
        <taxon>Bacillariophyta</taxon>
        <taxon>Mediophyceae</taxon>
        <taxon>Biddulphiophycidae</taxon>
        <taxon>Eupodiscales</taxon>
        <taxon>Odontellaceae</taxon>
        <taxon>Odontella</taxon>
    </lineage>
</organism>
<evidence type="ECO:0000256" key="2">
    <source>
        <dbReference type="ARBA" id="ARBA00022694"/>
    </source>
</evidence>
<dbReference type="Gene3D" id="3.55.10.10">
    <property type="entry name" value="Archease domain"/>
    <property type="match status" value="1"/>
</dbReference>
<reference evidence="8" key="1">
    <citation type="submission" date="2021-01" db="EMBL/GenBank/DDBJ databases">
        <authorList>
            <person name="Corre E."/>
            <person name="Pelletier E."/>
            <person name="Niang G."/>
            <person name="Scheremetjew M."/>
            <person name="Finn R."/>
            <person name="Kale V."/>
            <person name="Holt S."/>
            <person name="Cochrane G."/>
            <person name="Meng A."/>
            <person name="Brown T."/>
            <person name="Cohen L."/>
        </authorList>
    </citation>
    <scope>NUCLEOTIDE SEQUENCE</scope>
    <source>
        <strain evidence="8">Isolate 1302-5</strain>
    </source>
</reference>
<dbReference type="FunFam" id="3.55.10.10:FF:000002">
    <property type="entry name" value="Archease, putative"/>
    <property type="match status" value="1"/>
</dbReference>
<keyword evidence="2" id="KW-0819">tRNA processing</keyword>
<gene>
    <name evidence="8" type="ORF">OAUR00152_LOCUS5761</name>
</gene>
<dbReference type="AlphaFoldDB" id="A0A7S4MCU1"/>
<feature type="compositionally biased region" description="Polar residues" evidence="6">
    <location>
        <begin position="1"/>
        <end position="11"/>
    </location>
</feature>
<sequence length="262" mass="29240">MANEDPLSQRTSGRRASRRINRKAQDKTRDDKEVPDGCCTSKIDFEGNEPFAQSASKNTETMTPLASQCHGPSLDIQERIDAAISERSGRGVGTVKMEASLRDGSASHLAEPEILAGAKYEYEDHTADIQLHSWGENLSEALSQLAIAMFGYMTPLSLITIDELTSRDVATDIVGRGHDIESLVFSFLDEWLFLFHDTGFIAKEVDVVQVDREMFVVRSSGKGERLDLRKHQQGTEVKAITYSNMQIKEEKGRCDLWVIVDI</sequence>
<name>A0A7S4MCU1_9STRA</name>
<dbReference type="SUPFAM" id="SSF69819">
    <property type="entry name" value="MTH1598-like"/>
    <property type="match status" value="1"/>
</dbReference>
<evidence type="ECO:0000256" key="5">
    <source>
        <dbReference type="ARBA" id="ARBA00071898"/>
    </source>
</evidence>
<dbReference type="Pfam" id="PF01951">
    <property type="entry name" value="Archease"/>
    <property type="match status" value="1"/>
</dbReference>
<dbReference type="GO" id="GO:0006388">
    <property type="term" value="P:tRNA splicing, via endonucleolytic cleavage and ligation"/>
    <property type="evidence" value="ECO:0007669"/>
    <property type="project" value="TreeGrafter"/>
</dbReference>
<evidence type="ECO:0000256" key="4">
    <source>
        <dbReference type="ARBA" id="ARBA00022837"/>
    </source>
</evidence>
<feature type="region of interest" description="Disordered" evidence="6">
    <location>
        <begin position="1"/>
        <end position="45"/>
    </location>
</feature>
<feature type="domain" description="Archease" evidence="7">
    <location>
        <begin position="120"/>
        <end position="262"/>
    </location>
</feature>
<accession>A0A7S4MCU1</accession>
<feature type="compositionally biased region" description="Basic and acidic residues" evidence="6">
    <location>
        <begin position="23"/>
        <end position="35"/>
    </location>
</feature>
<dbReference type="GO" id="GO:0046872">
    <property type="term" value="F:metal ion binding"/>
    <property type="evidence" value="ECO:0007669"/>
    <property type="project" value="UniProtKB-KW"/>
</dbReference>
<protein>
    <recommendedName>
        <fullName evidence="5">Protein archease-like</fullName>
    </recommendedName>
</protein>
<evidence type="ECO:0000256" key="3">
    <source>
        <dbReference type="ARBA" id="ARBA00022723"/>
    </source>
</evidence>
<evidence type="ECO:0000256" key="6">
    <source>
        <dbReference type="SAM" id="MobiDB-lite"/>
    </source>
</evidence>
<evidence type="ECO:0000259" key="7">
    <source>
        <dbReference type="Pfam" id="PF01951"/>
    </source>
</evidence>
<feature type="compositionally biased region" description="Basic residues" evidence="6">
    <location>
        <begin position="12"/>
        <end position="22"/>
    </location>
</feature>
<dbReference type="EMBL" id="HBKQ01008548">
    <property type="protein sequence ID" value="CAE2214141.1"/>
    <property type="molecule type" value="Transcribed_RNA"/>
</dbReference>
<evidence type="ECO:0000313" key="8">
    <source>
        <dbReference type="EMBL" id="CAE2214141.1"/>
    </source>
</evidence>
<keyword evidence="4" id="KW-0106">Calcium</keyword>
<evidence type="ECO:0000256" key="1">
    <source>
        <dbReference type="ARBA" id="ARBA00007963"/>
    </source>
</evidence>
<dbReference type="InterPro" id="IPR002804">
    <property type="entry name" value="Archease"/>
</dbReference>
<proteinExistence type="inferred from homology"/>
<dbReference type="InterPro" id="IPR023572">
    <property type="entry name" value="Archease_dom"/>
</dbReference>
<dbReference type="PANTHER" id="PTHR12682:SF11">
    <property type="entry name" value="PROTEIN ARCHEASE"/>
    <property type="match status" value="1"/>
</dbReference>
<comment type="similarity">
    <text evidence="1">Belongs to the archease family.</text>
</comment>
<dbReference type="InterPro" id="IPR036820">
    <property type="entry name" value="Archease_dom_sf"/>
</dbReference>
<dbReference type="GO" id="GO:0072669">
    <property type="term" value="C:tRNA-splicing ligase complex"/>
    <property type="evidence" value="ECO:0007669"/>
    <property type="project" value="TreeGrafter"/>
</dbReference>
<dbReference type="PANTHER" id="PTHR12682">
    <property type="entry name" value="ARCHEASE"/>
    <property type="match status" value="1"/>
</dbReference>
<keyword evidence="3" id="KW-0479">Metal-binding</keyword>